<evidence type="ECO:0000256" key="4">
    <source>
        <dbReference type="ARBA" id="ARBA00022519"/>
    </source>
</evidence>
<evidence type="ECO:0000256" key="6">
    <source>
        <dbReference type="ARBA" id="ARBA00022989"/>
    </source>
</evidence>
<dbReference type="GO" id="GO:0005886">
    <property type="term" value="C:plasma membrane"/>
    <property type="evidence" value="ECO:0007669"/>
    <property type="project" value="UniProtKB-SubCell"/>
</dbReference>
<dbReference type="GO" id="GO:0015628">
    <property type="term" value="P:protein secretion by the type II secretion system"/>
    <property type="evidence" value="ECO:0007669"/>
    <property type="project" value="InterPro"/>
</dbReference>
<evidence type="ECO:0000256" key="7">
    <source>
        <dbReference type="ARBA" id="ARBA00023136"/>
    </source>
</evidence>
<evidence type="ECO:0000259" key="9">
    <source>
        <dbReference type="Pfam" id="PF12019"/>
    </source>
</evidence>
<dbReference type="EMBL" id="JACRIW010000039">
    <property type="protein sequence ID" value="MBI5168986.1"/>
    <property type="molecule type" value="Genomic_DNA"/>
</dbReference>
<dbReference type="GO" id="GO:0015627">
    <property type="term" value="C:type II protein secretion system complex"/>
    <property type="evidence" value="ECO:0007669"/>
    <property type="project" value="InterPro"/>
</dbReference>
<evidence type="ECO:0000256" key="2">
    <source>
        <dbReference type="ARBA" id="ARBA00022475"/>
    </source>
</evidence>
<comment type="caution">
    <text evidence="10">The sequence shown here is derived from an EMBL/GenBank/DDBJ whole genome shotgun (WGS) entry which is preliminary data.</text>
</comment>
<evidence type="ECO:0000256" key="1">
    <source>
        <dbReference type="ARBA" id="ARBA00004377"/>
    </source>
</evidence>
<dbReference type="Pfam" id="PF07963">
    <property type="entry name" value="N_methyl"/>
    <property type="match status" value="1"/>
</dbReference>
<keyword evidence="4" id="KW-0997">Cell inner membrane</keyword>
<evidence type="ECO:0000313" key="11">
    <source>
        <dbReference type="Proteomes" id="UP000696931"/>
    </source>
</evidence>
<dbReference type="SUPFAM" id="SSF54523">
    <property type="entry name" value="Pili subunits"/>
    <property type="match status" value="1"/>
</dbReference>
<keyword evidence="5 8" id="KW-0812">Transmembrane</keyword>
<evidence type="ECO:0000256" key="8">
    <source>
        <dbReference type="SAM" id="Phobius"/>
    </source>
</evidence>
<sequence>MPLHRNRGFSLVELMVAVAILGLMLTISVPGVRSALRAHRLKSSAENIAAQLRLARSTAMANGTDRRMCFAEDSAGFDYHVHTSDGRLRGWSLPEGIHYAMGTDTSTGLTFRTSGRASRSLDIVLLDDRAHRDSVTIEISGYLLVH</sequence>
<dbReference type="Gene3D" id="3.30.700.10">
    <property type="entry name" value="Glycoprotein, Type 4 Pilin"/>
    <property type="match status" value="1"/>
</dbReference>
<dbReference type="AlphaFoldDB" id="A0A933W8H3"/>
<dbReference type="Pfam" id="PF12019">
    <property type="entry name" value="GspH"/>
    <property type="match status" value="1"/>
</dbReference>
<comment type="subcellular location">
    <subcellularLocation>
        <location evidence="1">Cell inner membrane</location>
        <topology evidence="1">Single-pass membrane protein</topology>
    </subcellularLocation>
</comment>
<dbReference type="InterPro" id="IPR045584">
    <property type="entry name" value="Pilin-like"/>
</dbReference>
<name>A0A933W8H3_UNCEI</name>
<evidence type="ECO:0000256" key="3">
    <source>
        <dbReference type="ARBA" id="ARBA00022481"/>
    </source>
</evidence>
<dbReference type="NCBIfam" id="TIGR02532">
    <property type="entry name" value="IV_pilin_GFxxxE"/>
    <property type="match status" value="1"/>
</dbReference>
<keyword evidence="7 8" id="KW-0472">Membrane</keyword>
<dbReference type="InterPro" id="IPR012902">
    <property type="entry name" value="N_methyl_site"/>
</dbReference>
<organism evidence="10 11">
    <name type="scientific">Eiseniibacteriota bacterium</name>
    <dbReference type="NCBI Taxonomy" id="2212470"/>
    <lineage>
        <taxon>Bacteria</taxon>
        <taxon>Candidatus Eiseniibacteriota</taxon>
    </lineage>
</organism>
<protein>
    <submittedName>
        <fullName evidence="10">GspH/FimT family pseudopilin</fullName>
    </submittedName>
</protein>
<keyword evidence="6 8" id="KW-1133">Transmembrane helix</keyword>
<proteinExistence type="predicted"/>
<feature type="transmembrane region" description="Helical" evidence="8">
    <location>
        <begin position="12"/>
        <end position="32"/>
    </location>
</feature>
<keyword evidence="3" id="KW-0488">Methylation</keyword>
<gene>
    <name evidence="10" type="ORF">HZA61_05835</name>
</gene>
<evidence type="ECO:0000256" key="5">
    <source>
        <dbReference type="ARBA" id="ARBA00022692"/>
    </source>
</evidence>
<reference evidence="10" key="1">
    <citation type="submission" date="2020-07" db="EMBL/GenBank/DDBJ databases">
        <title>Huge and variable diversity of episymbiotic CPR bacteria and DPANN archaea in groundwater ecosystems.</title>
        <authorList>
            <person name="He C.Y."/>
            <person name="Keren R."/>
            <person name="Whittaker M."/>
            <person name="Farag I.F."/>
            <person name="Doudna J."/>
            <person name="Cate J.H.D."/>
            <person name="Banfield J.F."/>
        </authorList>
    </citation>
    <scope>NUCLEOTIDE SEQUENCE</scope>
    <source>
        <strain evidence="10">NC_groundwater_1813_Pr3_B-0.1um_71_17</strain>
    </source>
</reference>
<keyword evidence="2" id="KW-1003">Cell membrane</keyword>
<dbReference type="InterPro" id="IPR022346">
    <property type="entry name" value="T2SS_GspH"/>
</dbReference>
<accession>A0A933W8H3</accession>
<dbReference type="Proteomes" id="UP000696931">
    <property type="component" value="Unassembled WGS sequence"/>
</dbReference>
<evidence type="ECO:0000313" key="10">
    <source>
        <dbReference type="EMBL" id="MBI5168986.1"/>
    </source>
</evidence>
<dbReference type="PROSITE" id="PS00409">
    <property type="entry name" value="PROKAR_NTER_METHYL"/>
    <property type="match status" value="1"/>
</dbReference>
<feature type="domain" description="General secretion pathway GspH" evidence="9">
    <location>
        <begin position="45"/>
        <end position="140"/>
    </location>
</feature>